<accession>C1D254</accession>
<feature type="region of interest" description="Disordered" evidence="1">
    <location>
        <begin position="1"/>
        <end position="22"/>
    </location>
</feature>
<evidence type="ECO:0000313" key="3">
    <source>
        <dbReference type="Proteomes" id="UP000002208"/>
    </source>
</evidence>
<dbReference type="GO" id="GO:0019239">
    <property type="term" value="F:deaminase activity"/>
    <property type="evidence" value="ECO:0007669"/>
    <property type="project" value="TreeGrafter"/>
</dbReference>
<gene>
    <name evidence="2" type="ordered locus">Deide_1p00870</name>
</gene>
<dbReference type="PANTHER" id="PTHR11803:SF39">
    <property type="entry name" value="2-IMINOBUTANOATE_2-IMINOPROPANOATE DEAMINASE"/>
    <property type="match status" value="1"/>
</dbReference>
<reference evidence="2 3" key="1">
    <citation type="journal article" date="2009" name="PLoS Genet.">
        <title>Alliance of proteomics and genomics to unravel the specificities of Sahara bacterium Deinococcus deserti.</title>
        <authorList>
            <person name="de Groot A."/>
            <person name="Dulermo R."/>
            <person name="Ortet P."/>
            <person name="Blanchard L."/>
            <person name="Guerin P."/>
            <person name="Fernandez B."/>
            <person name="Vacherie B."/>
            <person name="Dossat C."/>
            <person name="Jolivet E."/>
            <person name="Siguier P."/>
            <person name="Chandler M."/>
            <person name="Barakat M."/>
            <person name="Dedieu A."/>
            <person name="Barbe V."/>
            <person name="Heulin T."/>
            <person name="Sommer S."/>
            <person name="Achouak W."/>
            <person name="Armengaud J."/>
        </authorList>
    </citation>
    <scope>NUCLEOTIDE SEQUENCE [LARGE SCALE GENOMIC DNA]</scope>
    <source>
        <strain evidence="3">DSM 17065 / CIP 109153 / LMG 22923 / VCD115</strain>
        <plasmid evidence="3">pDeide1</plasmid>
    </source>
</reference>
<dbReference type="GO" id="GO:0005829">
    <property type="term" value="C:cytosol"/>
    <property type="evidence" value="ECO:0007669"/>
    <property type="project" value="TreeGrafter"/>
</dbReference>
<geneLocation type="plasmid" evidence="3">
    <name>pDeide1</name>
</geneLocation>
<organism evidence="2 3">
    <name type="scientific">Deinococcus deserti (strain DSM 17065 / CIP 109153 / LMG 22923 / VCD115)</name>
    <dbReference type="NCBI Taxonomy" id="546414"/>
    <lineage>
        <taxon>Bacteria</taxon>
        <taxon>Thermotogati</taxon>
        <taxon>Deinococcota</taxon>
        <taxon>Deinococci</taxon>
        <taxon>Deinococcales</taxon>
        <taxon>Deinococcaceae</taxon>
        <taxon>Deinococcus</taxon>
    </lineage>
</organism>
<keyword evidence="2" id="KW-0614">Plasmid</keyword>
<dbReference type="PANTHER" id="PTHR11803">
    <property type="entry name" value="2-IMINOBUTANOATE/2-IMINOPROPANOATE DEAMINASE RIDA"/>
    <property type="match status" value="1"/>
</dbReference>
<dbReference type="OrthoDB" id="9803101at2"/>
<dbReference type="Proteomes" id="UP000002208">
    <property type="component" value="Plasmid 1"/>
</dbReference>
<dbReference type="SUPFAM" id="SSF55298">
    <property type="entry name" value="YjgF-like"/>
    <property type="match status" value="1"/>
</dbReference>
<dbReference type="HOGENOM" id="CLU_100715_7_1_0"/>
<dbReference type="RefSeq" id="WP_041227702.1">
    <property type="nucleotide sequence ID" value="NC_012527.1"/>
</dbReference>
<name>C1D254_DEIDV</name>
<evidence type="ECO:0000256" key="1">
    <source>
        <dbReference type="SAM" id="MobiDB-lite"/>
    </source>
</evidence>
<dbReference type="EMBL" id="CP001115">
    <property type="protein sequence ID" value="ACO47493.2"/>
    <property type="molecule type" value="Genomic_DNA"/>
</dbReference>
<protein>
    <submittedName>
        <fullName evidence="2">Putative endoribonuclease L-PSP</fullName>
    </submittedName>
</protein>
<feature type="compositionally biased region" description="Low complexity" evidence="1">
    <location>
        <begin position="8"/>
        <end position="22"/>
    </location>
</feature>
<keyword evidence="3" id="KW-1185">Reference proteome</keyword>
<proteinExistence type="predicted"/>
<dbReference type="KEGG" id="ddr:Deide_1p00870"/>
<dbReference type="AlphaFoldDB" id="C1D254"/>
<dbReference type="Gene3D" id="3.30.1330.40">
    <property type="entry name" value="RutC-like"/>
    <property type="match status" value="1"/>
</dbReference>
<evidence type="ECO:0000313" key="2">
    <source>
        <dbReference type="EMBL" id="ACO47493.2"/>
    </source>
</evidence>
<dbReference type="Pfam" id="PF01042">
    <property type="entry name" value="Ribonuc_L-PSP"/>
    <property type="match status" value="1"/>
</dbReference>
<dbReference type="CDD" id="cd00448">
    <property type="entry name" value="YjgF_YER057c_UK114_family"/>
    <property type="match status" value="1"/>
</dbReference>
<sequence>MNSDSRTSGAQPPAGPAASARRPFSLTRKAAGLLFISGQVGLDPQTQQLVPGGFASEFAQMMTNLTGILEAHQLSLADLVSVNVYLTTPDDYTRLNELYLAAFADPLPTRTTVIVQALPLGASVEIQGTAALGGAETA</sequence>
<dbReference type="InterPro" id="IPR035959">
    <property type="entry name" value="RutC-like_sf"/>
</dbReference>
<dbReference type="InterPro" id="IPR006175">
    <property type="entry name" value="YjgF/YER057c/UK114"/>
</dbReference>